<keyword evidence="2" id="KW-0378">Hydrolase</keyword>
<evidence type="ECO:0000313" key="3">
    <source>
        <dbReference type="Proteomes" id="UP001305702"/>
    </source>
</evidence>
<dbReference type="Pfam" id="PF13088">
    <property type="entry name" value="BNR_2"/>
    <property type="match status" value="1"/>
</dbReference>
<evidence type="ECO:0000259" key="1">
    <source>
        <dbReference type="Pfam" id="PF13088"/>
    </source>
</evidence>
<keyword evidence="2" id="KW-0326">Glycosidase</keyword>
<dbReference type="RefSeq" id="WP_315607051.1">
    <property type="nucleotide sequence ID" value="NZ_CP130318.1"/>
</dbReference>
<dbReference type="InterPro" id="IPR036278">
    <property type="entry name" value="Sialidase_sf"/>
</dbReference>
<dbReference type="CDD" id="cd15482">
    <property type="entry name" value="Sialidase_non-viral"/>
    <property type="match status" value="1"/>
</dbReference>
<dbReference type="SUPFAM" id="SSF50939">
    <property type="entry name" value="Sialidases"/>
    <property type="match status" value="1"/>
</dbReference>
<gene>
    <name evidence="2" type="ORF">MJA45_09670</name>
</gene>
<name>A0AA96RH79_9BACL</name>
<protein>
    <submittedName>
        <fullName evidence="2">Sialidase family protein</fullName>
        <ecNumber evidence="2">3.2.1.-</ecNumber>
    </submittedName>
</protein>
<reference evidence="2 3" key="1">
    <citation type="submission" date="2022-02" db="EMBL/GenBank/DDBJ databases">
        <title>Paenibacillus sp. MBLB1776 Whole Genome Shotgun Sequencing.</title>
        <authorList>
            <person name="Hwang C.Y."/>
            <person name="Cho E.-S."/>
            <person name="Seo M.-J."/>
        </authorList>
    </citation>
    <scope>NUCLEOTIDE SEQUENCE [LARGE SCALE GENOMIC DNA]</scope>
    <source>
        <strain evidence="2 3">MBLB1776</strain>
    </source>
</reference>
<dbReference type="InterPro" id="IPR011040">
    <property type="entry name" value="Sialidase"/>
</dbReference>
<dbReference type="Proteomes" id="UP001305702">
    <property type="component" value="Chromosome"/>
</dbReference>
<sequence>MNHRMKGRVELGEPVVVSQAPETVRAWGPWQFPVLHRLPDGRLCVEFHKEADSILAYGLPKGYAVSGDGGVTWQETPPMDIGLQLAGGDRLAPYLKKSEEIPSSAIQGEPVSENRSSYGPLQAYYRVKDLPKAHQVFYFKRQKRGETEWKEEQAFIEIPDALKMRQSGHLPHSAFWRMREAPDGSIWGIHYQHARTADQAPVHFHCLFFRSTDEGRTWEYRSTIAYEPDPQADEKSLLRDGFTEPDVCFLPDGSLYALFRTTDGHGIGPLYESRSLDNGKTWSRPAVFDSLGVWPNLLHLPESGITLAVYGRPGLFLRYSQDPECRVWSGRETVMLSGPQEGINQDTCAYAGLIALNDNQALLVYSDFQYPRADGVPCKTILARKITIT</sequence>
<keyword evidence="3" id="KW-1185">Reference proteome</keyword>
<dbReference type="GO" id="GO:0016798">
    <property type="term" value="F:hydrolase activity, acting on glycosyl bonds"/>
    <property type="evidence" value="ECO:0007669"/>
    <property type="project" value="UniProtKB-KW"/>
</dbReference>
<dbReference type="Gene3D" id="2.120.10.10">
    <property type="match status" value="1"/>
</dbReference>
<dbReference type="AlphaFoldDB" id="A0AA96RH79"/>
<dbReference type="KEGG" id="paun:MJA45_09670"/>
<accession>A0AA96RH79</accession>
<organism evidence="2 3">
    <name type="scientific">Paenibacillus aurantius</name>
    <dbReference type="NCBI Taxonomy" id="2918900"/>
    <lineage>
        <taxon>Bacteria</taxon>
        <taxon>Bacillati</taxon>
        <taxon>Bacillota</taxon>
        <taxon>Bacilli</taxon>
        <taxon>Bacillales</taxon>
        <taxon>Paenibacillaceae</taxon>
        <taxon>Paenibacillus</taxon>
    </lineage>
</organism>
<evidence type="ECO:0000313" key="2">
    <source>
        <dbReference type="EMBL" id="WNQ13271.1"/>
    </source>
</evidence>
<feature type="domain" description="Sialidase" evidence="1">
    <location>
        <begin position="200"/>
        <end position="320"/>
    </location>
</feature>
<dbReference type="EMBL" id="CP130318">
    <property type="protein sequence ID" value="WNQ13271.1"/>
    <property type="molecule type" value="Genomic_DNA"/>
</dbReference>
<dbReference type="EC" id="3.2.1.-" evidence="2"/>
<proteinExistence type="predicted"/>